<protein>
    <recommendedName>
        <fullName evidence="3">DNA topoisomerase</fullName>
        <ecNumber evidence="3">5.6.2.1</ecNumber>
    </recommendedName>
</protein>
<dbReference type="EMBL" id="CP136336">
    <property type="protein sequence ID" value="WOB07657.1"/>
    <property type="molecule type" value="Genomic_DNA"/>
</dbReference>
<sequence length="349" mass="38926">MRAVANPFEPEAPAGLLYVSDTMPGIRRLREGDGFRYRDPKGRLLRNAKELQRIRQLAIPPAYEEVWICPLPQGHLQATGRDARGRKQYRYHPDWREARDAHKFERMREFGQALPRIRAKVKRDLAAPVGSRVSVLAALVRLLDTTLVRIGNDEYARENGSFGLTTLRNRHAAVKGARLHLRFRGKSGVWHELTLEDPQVARIVRACQAMPGQELFQYEDDNGETRCVGSADVNEYIKALSGADFTAKDFRTWHASVHALARLCALPVTGPVSRKRANEVLREVAGLLGNTLAVCRKSYVHPGVMAVATQRGVEALGGGALKRCRGLTVAECRLLAFLSAQPGLLEEPR</sequence>
<dbReference type="InterPro" id="IPR013500">
    <property type="entry name" value="TopoI_cat_euk"/>
</dbReference>
<evidence type="ECO:0000259" key="7">
    <source>
        <dbReference type="Pfam" id="PF01028"/>
    </source>
</evidence>
<dbReference type="Proteomes" id="UP001303946">
    <property type="component" value="Chromosome"/>
</dbReference>
<dbReference type="PRINTS" id="PR00416">
    <property type="entry name" value="EUTPISMRASEI"/>
</dbReference>
<accession>A0ABZ0CRP2</accession>
<keyword evidence="5" id="KW-0238">DNA-binding</keyword>
<dbReference type="SUPFAM" id="SSF55869">
    <property type="entry name" value="DNA topoisomerase I domain"/>
    <property type="match status" value="1"/>
</dbReference>
<evidence type="ECO:0000256" key="3">
    <source>
        <dbReference type="ARBA" id="ARBA00012891"/>
    </source>
</evidence>
<gene>
    <name evidence="9" type="ORF">RXV79_22430</name>
</gene>
<comment type="similarity">
    <text evidence="2">Belongs to the type IB topoisomerase family.</text>
</comment>
<evidence type="ECO:0000256" key="5">
    <source>
        <dbReference type="ARBA" id="ARBA00023125"/>
    </source>
</evidence>
<keyword evidence="6" id="KW-0413">Isomerase</keyword>
<dbReference type="Pfam" id="PF21338">
    <property type="entry name" value="Top1B_N_bact"/>
    <property type="match status" value="1"/>
</dbReference>
<dbReference type="InterPro" id="IPR001631">
    <property type="entry name" value="TopoI"/>
</dbReference>
<organism evidence="9 10">
    <name type="scientific">Piscinibacter gummiphilus</name>
    <dbReference type="NCBI Taxonomy" id="946333"/>
    <lineage>
        <taxon>Bacteria</taxon>
        <taxon>Pseudomonadati</taxon>
        <taxon>Pseudomonadota</taxon>
        <taxon>Betaproteobacteria</taxon>
        <taxon>Burkholderiales</taxon>
        <taxon>Sphaerotilaceae</taxon>
        <taxon>Piscinibacter</taxon>
    </lineage>
</organism>
<evidence type="ECO:0000256" key="2">
    <source>
        <dbReference type="ARBA" id="ARBA00006645"/>
    </source>
</evidence>
<name>A0ABZ0CRP2_9BURK</name>
<keyword evidence="4" id="KW-0799">Topoisomerase</keyword>
<dbReference type="InterPro" id="IPR011010">
    <property type="entry name" value="DNA_brk_join_enz"/>
</dbReference>
<dbReference type="EC" id="5.6.2.1" evidence="3"/>
<feature type="domain" description="DNA topoisomerase I catalytic core eukaryotic-type" evidence="7">
    <location>
        <begin position="95"/>
        <end position="306"/>
    </location>
</feature>
<dbReference type="RefSeq" id="WP_316700314.1">
    <property type="nucleotide sequence ID" value="NZ_CP136336.1"/>
</dbReference>
<evidence type="ECO:0000256" key="6">
    <source>
        <dbReference type="ARBA" id="ARBA00023235"/>
    </source>
</evidence>
<feature type="domain" description="DNA topoisomerase IB N-terminal" evidence="8">
    <location>
        <begin position="34"/>
        <end position="82"/>
    </location>
</feature>
<proteinExistence type="inferred from homology"/>
<evidence type="ECO:0000256" key="4">
    <source>
        <dbReference type="ARBA" id="ARBA00023029"/>
    </source>
</evidence>
<evidence type="ECO:0000313" key="10">
    <source>
        <dbReference type="Proteomes" id="UP001303946"/>
    </source>
</evidence>
<evidence type="ECO:0000259" key="8">
    <source>
        <dbReference type="Pfam" id="PF21338"/>
    </source>
</evidence>
<evidence type="ECO:0000313" key="9">
    <source>
        <dbReference type="EMBL" id="WOB07657.1"/>
    </source>
</evidence>
<dbReference type="Gene3D" id="1.10.132.120">
    <property type="match status" value="1"/>
</dbReference>
<dbReference type="SUPFAM" id="SSF56349">
    <property type="entry name" value="DNA breaking-rejoining enzymes"/>
    <property type="match status" value="1"/>
</dbReference>
<dbReference type="InterPro" id="IPR014711">
    <property type="entry name" value="TopoI_cat_a-hlx-sub_euk"/>
</dbReference>
<comment type="catalytic activity">
    <reaction evidence="1">
        <text>ATP-independent breakage of single-stranded DNA, followed by passage and rejoining.</text>
        <dbReference type="EC" id="5.6.2.1"/>
    </reaction>
</comment>
<dbReference type="Pfam" id="PF01028">
    <property type="entry name" value="Topoisom_I"/>
    <property type="match status" value="1"/>
</dbReference>
<dbReference type="Gene3D" id="3.30.66.10">
    <property type="entry name" value="DNA topoisomerase I domain"/>
    <property type="match status" value="1"/>
</dbReference>
<dbReference type="PROSITE" id="PS52038">
    <property type="entry name" value="TOPO_IB_2"/>
    <property type="match status" value="1"/>
</dbReference>
<dbReference type="InterPro" id="IPR049331">
    <property type="entry name" value="Top1B_N_bact"/>
</dbReference>
<dbReference type="Gene3D" id="3.90.15.10">
    <property type="entry name" value="Topoisomerase I, Chain A, domain 3"/>
    <property type="match status" value="1"/>
</dbReference>
<reference evidence="9 10" key="1">
    <citation type="submission" date="2023-10" db="EMBL/GenBank/DDBJ databases">
        <title>Bacteria for the degradation of biodegradable plastic PBAT(Polybutylene adipate terephthalate).</title>
        <authorList>
            <person name="Weon H.-Y."/>
            <person name="Yeon J."/>
        </authorList>
    </citation>
    <scope>NUCLEOTIDE SEQUENCE [LARGE SCALE GENOMIC DNA]</scope>
    <source>
        <strain evidence="9 10">SBD 7-3</strain>
    </source>
</reference>
<dbReference type="InterPro" id="IPR035447">
    <property type="entry name" value="DNA_topo_I_N_sf"/>
</dbReference>
<evidence type="ECO:0000256" key="1">
    <source>
        <dbReference type="ARBA" id="ARBA00000213"/>
    </source>
</evidence>
<keyword evidence="10" id="KW-1185">Reference proteome</keyword>